<name>A0A6J4PNF8_9BACT</name>
<evidence type="ECO:0000313" key="3">
    <source>
        <dbReference type="EMBL" id="CAA9415098.1"/>
    </source>
</evidence>
<organism evidence="3">
    <name type="scientific">uncultured Pyrinomonadaceae bacterium</name>
    <dbReference type="NCBI Taxonomy" id="2283094"/>
    <lineage>
        <taxon>Bacteria</taxon>
        <taxon>Pseudomonadati</taxon>
        <taxon>Acidobacteriota</taxon>
        <taxon>Blastocatellia</taxon>
        <taxon>Blastocatellales</taxon>
        <taxon>Pyrinomonadaceae</taxon>
        <taxon>environmental samples</taxon>
    </lineage>
</organism>
<protein>
    <recommendedName>
        <fullName evidence="2">Cupin type-2 domain-containing protein</fullName>
    </recommendedName>
</protein>
<dbReference type="Gene3D" id="2.60.120.10">
    <property type="entry name" value="Jelly Rolls"/>
    <property type="match status" value="1"/>
</dbReference>
<keyword evidence="1" id="KW-0732">Signal</keyword>
<gene>
    <name evidence="3" type="ORF">AVDCRST_MAG74-2531</name>
</gene>
<reference evidence="3" key="1">
    <citation type="submission" date="2020-02" db="EMBL/GenBank/DDBJ databases">
        <authorList>
            <person name="Meier V. D."/>
        </authorList>
    </citation>
    <scope>NUCLEOTIDE SEQUENCE</scope>
    <source>
        <strain evidence="3">AVDCRST_MAG74</strain>
    </source>
</reference>
<accession>A0A6J4PNF8</accession>
<evidence type="ECO:0000259" key="2">
    <source>
        <dbReference type="Pfam" id="PF07883"/>
    </source>
</evidence>
<sequence length="169" mass="18522">MTKNIIKTLFLTFALSIVGFAQTRQPSAPIRPFVVKTKQSLADLEKSLRGENKVEDLTGGAGTQLRVAVQHDEKRETAEAESHDDSDDVYYVLEGAAMLTLGGRLENPREASAGEWRAARIVGGQTFELKKGDLIVVPRGTPHHRVNAKGKEFSLILIKIFAEPIAAKN</sequence>
<dbReference type="AlphaFoldDB" id="A0A6J4PNF8"/>
<dbReference type="InterPro" id="IPR014710">
    <property type="entry name" value="RmlC-like_jellyroll"/>
</dbReference>
<evidence type="ECO:0000256" key="1">
    <source>
        <dbReference type="SAM" id="SignalP"/>
    </source>
</evidence>
<dbReference type="Pfam" id="PF07883">
    <property type="entry name" value="Cupin_2"/>
    <property type="match status" value="1"/>
</dbReference>
<feature type="signal peptide" evidence="1">
    <location>
        <begin position="1"/>
        <end position="23"/>
    </location>
</feature>
<dbReference type="InterPro" id="IPR013096">
    <property type="entry name" value="Cupin_2"/>
</dbReference>
<dbReference type="InterPro" id="IPR011051">
    <property type="entry name" value="RmlC_Cupin_sf"/>
</dbReference>
<feature type="domain" description="Cupin type-2" evidence="2">
    <location>
        <begin position="121"/>
        <end position="158"/>
    </location>
</feature>
<dbReference type="CDD" id="cd02208">
    <property type="entry name" value="cupin_RmlC-like"/>
    <property type="match status" value="1"/>
</dbReference>
<feature type="chain" id="PRO_5026795624" description="Cupin type-2 domain-containing protein" evidence="1">
    <location>
        <begin position="24"/>
        <end position="169"/>
    </location>
</feature>
<proteinExistence type="predicted"/>
<dbReference type="SUPFAM" id="SSF51182">
    <property type="entry name" value="RmlC-like cupins"/>
    <property type="match status" value="1"/>
</dbReference>
<dbReference type="EMBL" id="CADCUR010000237">
    <property type="protein sequence ID" value="CAA9415098.1"/>
    <property type="molecule type" value="Genomic_DNA"/>
</dbReference>